<keyword evidence="5 8" id="KW-0862">Zinc</keyword>
<dbReference type="AlphaFoldDB" id="A0A5C6RMU1"/>
<dbReference type="InterPro" id="IPR016305">
    <property type="entry name" value="Mannose-6-P_Isomerase"/>
</dbReference>
<reference evidence="10 11" key="1">
    <citation type="submission" date="2019-08" db="EMBL/GenBank/DDBJ databases">
        <title>Genome of Phaeodactylibacter luteus.</title>
        <authorList>
            <person name="Bowman J.P."/>
        </authorList>
    </citation>
    <scope>NUCLEOTIDE SEQUENCE [LARGE SCALE GENOMIC DNA]</scope>
    <source>
        <strain evidence="10 11">KCTC 42180</strain>
    </source>
</reference>
<gene>
    <name evidence="10" type="primary">manA</name>
    <name evidence="10" type="ORF">FRY97_09700</name>
</gene>
<keyword evidence="6 10" id="KW-0413">Isomerase</keyword>
<dbReference type="GO" id="GO:0009298">
    <property type="term" value="P:GDP-mannose biosynthetic process"/>
    <property type="evidence" value="ECO:0007669"/>
    <property type="project" value="InterPro"/>
</dbReference>
<dbReference type="PRINTS" id="PR00714">
    <property type="entry name" value="MAN6PISMRASE"/>
</dbReference>
<evidence type="ECO:0000256" key="3">
    <source>
        <dbReference type="ARBA" id="ARBA00011956"/>
    </source>
</evidence>
<accession>A0A5C6RMU1</accession>
<evidence type="ECO:0000259" key="9">
    <source>
        <dbReference type="Pfam" id="PF20511"/>
    </source>
</evidence>
<dbReference type="PANTHER" id="PTHR10309">
    <property type="entry name" value="MANNOSE-6-PHOSPHATE ISOMERASE"/>
    <property type="match status" value="1"/>
</dbReference>
<evidence type="ECO:0000256" key="7">
    <source>
        <dbReference type="PIRSR" id="PIRSR001480-1"/>
    </source>
</evidence>
<dbReference type="PANTHER" id="PTHR10309:SF0">
    <property type="entry name" value="MANNOSE-6-PHOSPHATE ISOMERASE"/>
    <property type="match status" value="1"/>
</dbReference>
<comment type="similarity">
    <text evidence="2">Belongs to the mannose-6-phosphate isomerase type 1 family.</text>
</comment>
<dbReference type="OrthoDB" id="9808275at2"/>
<dbReference type="RefSeq" id="WP_147167292.1">
    <property type="nucleotide sequence ID" value="NZ_VOOR01000017.1"/>
</dbReference>
<dbReference type="InterPro" id="IPR011051">
    <property type="entry name" value="RmlC_Cupin_sf"/>
</dbReference>
<dbReference type="InterPro" id="IPR014710">
    <property type="entry name" value="RmlC-like_jellyroll"/>
</dbReference>
<dbReference type="CDD" id="cd07011">
    <property type="entry name" value="cupin_PMI_type_I_N"/>
    <property type="match status" value="1"/>
</dbReference>
<dbReference type="Gene3D" id="2.60.120.10">
    <property type="entry name" value="Jelly Rolls"/>
    <property type="match status" value="2"/>
</dbReference>
<dbReference type="GO" id="GO:0005829">
    <property type="term" value="C:cytosol"/>
    <property type="evidence" value="ECO:0007669"/>
    <property type="project" value="TreeGrafter"/>
</dbReference>
<dbReference type="GO" id="GO:0004476">
    <property type="term" value="F:mannose-6-phosphate isomerase activity"/>
    <property type="evidence" value="ECO:0007669"/>
    <property type="project" value="UniProtKB-EC"/>
</dbReference>
<keyword evidence="11" id="KW-1185">Reference proteome</keyword>
<evidence type="ECO:0000313" key="10">
    <source>
        <dbReference type="EMBL" id="TXB63249.1"/>
    </source>
</evidence>
<feature type="binding site" evidence="8">
    <location>
        <position position="101"/>
    </location>
    <ligand>
        <name>Zn(2+)</name>
        <dbReference type="ChEBI" id="CHEBI:29105"/>
    </ligand>
</feature>
<comment type="cofactor">
    <cofactor evidence="8">
        <name>Zn(2+)</name>
        <dbReference type="ChEBI" id="CHEBI:29105"/>
    </cofactor>
    <text evidence="8">Binds 1 zinc ion per subunit.</text>
</comment>
<sequence>MKNQVYLLEGVVQDYAWGGYDFIPELTGFPRSGQPAAEYWLGAHNRGEATVLIDGGKRPLGQLLRERPEWLGPKVVKGFAGELPFLFKVLDVREMLSIQSHPNKAQAKAGFARENQAGIPIDAPYRNFKDDNHKPEVMVALTDFWLLHGFRPALQLEAVLASREALWPVRELIASRGLPKAYEYLMACPQSEVDQLLLPLYRALSADPPSGRENPDFWAYRAFQQYTKGEGEGFDRGVFSVYLLNLVYVAPGQGIYQGAGIPHAYLEGANMELMANSDNVFRGGLTVKHIDVPELMNHLVFDPVAPKLIEGSEQGALQVFQTPAEDFELRRIQLGKASTYDTGSAKHIGIAIVLGGKVAVGEGQQFSRGQAFLWPAGTALKLRAIEAADLFWATLPG</sequence>
<protein>
    <recommendedName>
        <fullName evidence="3">mannose-6-phosphate isomerase</fullName>
        <ecNumber evidence="3">5.3.1.8</ecNumber>
    </recommendedName>
</protein>
<feature type="binding site" evidence="8">
    <location>
        <position position="99"/>
    </location>
    <ligand>
        <name>Zn(2+)</name>
        <dbReference type="ChEBI" id="CHEBI:29105"/>
    </ligand>
</feature>
<dbReference type="EC" id="5.3.1.8" evidence="3"/>
<dbReference type="Pfam" id="PF20511">
    <property type="entry name" value="PMI_typeI_cat"/>
    <property type="match status" value="1"/>
</dbReference>
<comment type="catalytic activity">
    <reaction evidence="1">
        <text>D-mannose 6-phosphate = D-fructose 6-phosphate</text>
        <dbReference type="Rhea" id="RHEA:12356"/>
        <dbReference type="ChEBI" id="CHEBI:58735"/>
        <dbReference type="ChEBI" id="CHEBI:61527"/>
        <dbReference type="EC" id="5.3.1.8"/>
    </reaction>
</comment>
<comment type="caution">
    <text evidence="10">The sequence shown here is derived from an EMBL/GenBank/DDBJ whole genome shotgun (WGS) entry which is preliminary data.</text>
</comment>
<dbReference type="Proteomes" id="UP000321580">
    <property type="component" value="Unassembled WGS sequence"/>
</dbReference>
<feature type="binding site" evidence="8">
    <location>
        <position position="263"/>
    </location>
    <ligand>
        <name>Zn(2+)</name>
        <dbReference type="ChEBI" id="CHEBI:29105"/>
    </ligand>
</feature>
<dbReference type="NCBIfam" id="TIGR00218">
    <property type="entry name" value="manA"/>
    <property type="match status" value="1"/>
</dbReference>
<name>A0A5C6RMU1_9BACT</name>
<keyword evidence="4 8" id="KW-0479">Metal-binding</keyword>
<dbReference type="InterPro" id="IPR046457">
    <property type="entry name" value="PMI_typeI_cat"/>
</dbReference>
<feature type="active site" evidence="7">
    <location>
        <position position="282"/>
    </location>
</feature>
<dbReference type="GO" id="GO:0008270">
    <property type="term" value="F:zinc ion binding"/>
    <property type="evidence" value="ECO:0007669"/>
    <property type="project" value="InterPro"/>
</dbReference>
<dbReference type="GO" id="GO:0005975">
    <property type="term" value="P:carbohydrate metabolic process"/>
    <property type="evidence" value="ECO:0007669"/>
    <property type="project" value="InterPro"/>
</dbReference>
<dbReference type="PIRSF" id="PIRSF001480">
    <property type="entry name" value="Mannose-6-phosphate_isomerase"/>
    <property type="match status" value="1"/>
</dbReference>
<evidence type="ECO:0000256" key="2">
    <source>
        <dbReference type="ARBA" id="ARBA00010772"/>
    </source>
</evidence>
<evidence type="ECO:0000256" key="4">
    <source>
        <dbReference type="ARBA" id="ARBA00022723"/>
    </source>
</evidence>
<organism evidence="10 11">
    <name type="scientific">Phaeodactylibacter luteus</name>
    <dbReference type="NCBI Taxonomy" id="1564516"/>
    <lineage>
        <taxon>Bacteria</taxon>
        <taxon>Pseudomonadati</taxon>
        <taxon>Bacteroidota</taxon>
        <taxon>Saprospiria</taxon>
        <taxon>Saprospirales</taxon>
        <taxon>Haliscomenobacteraceae</taxon>
        <taxon>Phaeodactylibacter</taxon>
    </lineage>
</organism>
<evidence type="ECO:0000256" key="5">
    <source>
        <dbReference type="ARBA" id="ARBA00022833"/>
    </source>
</evidence>
<evidence type="ECO:0000256" key="6">
    <source>
        <dbReference type="ARBA" id="ARBA00023235"/>
    </source>
</evidence>
<evidence type="ECO:0000256" key="8">
    <source>
        <dbReference type="PIRSR" id="PIRSR001480-2"/>
    </source>
</evidence>
<feature type="domain" description="Phosphomannose isomerase type I catalytic" evidence="9">
    <location>
        <begin position="8"/>
        <end position="152"/>
    </location>
</feature>
<dbReference type="Gene3D" id="1.10.441.10">
    <property type="entry name" value="Phosphomannose Isomerase, domain 2"/>
    <property type="match status" value="1"/>
</dbReference>
<evidence type="ECO:0000313" key="11">
    <source>
        <dbReference type="Proteomes" id="UP000321580"/>
    </source>
</evidence>
<dbReference type="SUPFAM" id="SSF51182">
    <property type="entry name" value="RmlC-like cupins"/>
    <property type="match status" value="1"/>
</dbReference>
<dbReference type="EMBL" id="VOOR01000017">
    <property type="protein sequence ID" value="TXB63249.1"/>
    <property type="molecule type" value="Genomic_DNA"/>
</dbReference>
<proteinExistence type="inferred from homology"/>
<evidence type="ECO:0000256" key="1">
    <source>
        <dbReference type="ARBA" id="ARBA00000757"/>
    </source>
</evidence>
<feature type="binding site" evidence="8">
    <location>
        <position position="136"/>
    </location>
    <ligand>
        <name>Zn(2+)</name>
        <dbReference type="ChEBI" id="CHEBI:29105"/>
    </ligand>
</feature>
<dbReference type="InterPro" id="IPR001250">
    <property type="entry name" value="Man6P_Isoase-1"/>
</dbReference>